<sequence>MFAIGSSHVEGDYTNRSLQTVGDGIFDNMQHLTFLHLGTFPAVEHLPSLSSLSELRSLTIAVMDSLQQLPSFDNLAKVKDLSIIHLPRVPTLPSLGPLKRLASIVIRPRSEMCCNGFISGTCSMTESQCLPIAGEKYPLICTSERMSSDDKRLLASLESVLVCPASPPLNRALTAPSMHSTDELCGGVKYKECLINGAQGICFNTRMMVVTCETTSSYIAMRRLQIQRGVGDPCDPNVESWLGCA</sequence>
<keyword evidence="3" id="KW-1185">Reference proteome</keyword>
<evidence type="ECO:0000313" key="2">
    <source>
        <dbReference type="EMBL" id="GMF67272.1"/>
    </source>
</evidence>
<reference evidence="2" key="1">
    <citation type="submission" date="2023-04" db="EMBL/GenBank/DDBJ databases">
        <title>Phytophthora fragariaefolia NBRC 109709.</title>
        <authorList>
            <person name="Ichikawa N."/>
            <person name="Sato H."/>
            <person name="Tonouchi N."/>
        </authorList>
    </citation>
    <scope>NUCLEOTIDE SEQUENCE</scope>
    <source>
        <strain evidence="2">NBRC 109709</strain>
    </source>
</reference>
<accession>A0A9W7DDR8</accession>
<dbReference type="InterPro" id="IPR058256">
    <property type="entry name" value="WLGC"/>
</dbReference>
<dbReference type="SUPFAM" id="SSF52058">
    <property type="entry name" value="L domain-like"/>
    <property type="match status" value="1"/>
</dbReference>
<dbReference type="EMBL" id="BSXT01008810">
    <property type="protein sequence ID" value="GMF67272.1"/>
    <property type="molecule type" value="Genomic_DNA"/>
</dbReference>
<dbReference type="Pfam" id="PF26605">
    <property type="entry name" value="WLGC"/>
    <property type="match status" value="1"/>
</dbReference>
<dbReference type="Proteomes" id="UP001165121">
    <property type="component" value="Unassembled WGS sequence"/>
</dbReference>
<evidence type="ECO:0000313" key="3">
    <source>
        <dbReference type="Proteomes" id="UP001165121"/>
    </source>
</evidence>
<comment type="caution">
    <text evidence="2">The sequence shown here is derived from an EMBL/GenBank/DDBJ whole genome shotgun (WGS) entry which is preliminary data.</text>
</comment>
<evidence type="ECO:0000259" key="1">
    <source>
        <dbReference type="Pfam" id="PF26605"/>
    </source>
</evidence>
<name>A0A9W7DDR8_9STRA</name>
<feature type="domain" description="WLGC" evidence="1">
    <location>
        <begin position="181"/>
        <end position="244"/>
    </location>
</feature>
<protein>
    <submittedName>
        <fullName evidence="2">Unnamed protein product</fullName>
    </submittedName>
</protein>
<gene>
    <name evidence="2" type="ORF">Pfra01_002836400</name>
</gene>
<dbReference type="InterPro" id="IPR032675">
    <property type="entry name" value="LRR_dom_sf"/>
</dbReference>
<proteinExistence type="predicted"/>
<dbReference type="AlphaFoldDB" id="A0A9W7DDR8"/>
<dbReference type="Gene3D" id="3.80.10.10">
    <property type="entry name" value="Ribonuclease Inhibitor"/>
    <property type="match status" value="1"/>
</dbReference>
<dbReference type="OrthoDB" id="119594at2759"/>
<organism evidence="2 3">
    <name type="scientific">Phytophthora fragariaefolia</name>
    <dbReference type="NCBI Taxonomy" id="1490495"/>
    <lineage>
        <taxon>Eukaryota</taxon>
        <taxon>Sar</taxon>
        <taxon>Stramenopiles</taxon>
        <taxon>Oomycota</taxon>
        <taxon>Peronosporomycetes</taxon>
        <taxon>Peronosporales</taxon>
        <taxon>Peronosporaceae</taxon>
        <taxon>Phytophthora</taxon>
    </lineage>
</organism>